<dbReference type="Proteomes" id="UP001589609">
    <property type="component" value="Unassembled WGS sequence"/>
</dbReference>
<evidence type="ECO:0000313" key="19">
    <source>
        <dbReference type="Proteomes" id="UP001589609"/>
    </source>
</evidence>
<dbReference type="Gene3D" id="6.10.340.10">
    <property type="match status" value="1"/>
</dbReference>
<dbReference type="RefSeq" id="WP_379947293.1">
    <property type="nucleotide sequence ID" value="NZ_JBHMAF010000003.1"/>
</dbReference>
<keyword evidence="7" id="KW-0808">Transferase</keyword>
<evidence type="ECO:0000256" key="2">
    <source>
        <dbReference type="ARBA" id="ARBA00004651"/>
    </source>
</evidence>
<keyword evidence="9" id="KW-0547">Nucleotide-binding</keyword>
<comment type="caution">
    <text evidence="18">The sequence shown here is derived from an EMBL/GenBank/DDBJ whole genome shotgun (WGS) entry which is preliminary data.</text>
</comment>
<keyword evidence="12 15" id="KW-1133">Transmembrane helix</keyword>
<protein>
    <recommendedName>
        <fullName evidence="4">Signal transduction histidine-protein kinase ArlS</fullName>
        <ecNumber evidence="3">2.7.13.3</ecNumber>
    </recommendedName>
</protein>
<dbReference type="CDD" id="cd00082">
    <property type="entry name" value="HisKA"/>
    <property type="match status" value="1"/>
</dbReference>
<dbReference type="SMART" id="SM00388">
    <property type="entry name" value="HisKA"/>
    <property type="match status" value="1"/>
</dbReference>
<dbReference type="EC" id="2.7.13.3" evidence="3"/>
<dbReference type="SMART" id="SM00387">
    <property type="entry name" value="HATPase_c"/>
    <property type="match status" value="1"/>
</dbReference>
<feature type="transmembrane region" description="Helical" evidence="15">
    <location>
        <begin position="20"/>
        <end position="40"/>
    </location>
</feature>
<dbReference type="CDD" id="cd00075">
    <property type="entry name" value="HATPase"/>
    <property type="match status" value="1"/>
</dbReference>
<dbReference type="Pfam" id="PF18719">
    <property type="entry name" value="ArlS_N"/>
    <property type="match status" value="1"/>
</dbReference>
<dbReference type="InterPro" id="IPR004358">
    <property type="entry name" value="Sig_transdc_His_kin-like_C"/>
</dbReference>
<evidence type="ECO:0000313" key="18">
    <source>
        <dbReference type="EMBL" id="MFB9757036.1"/>
    </source>
</evidence>
<evidence type="ECO:0000256" key="5">
    <source>
        <dbReference type="ARBA" id="ARBA00022475"/>
    </source>
</evidence>
<evidence type="ECO:0000259" key="16">
    <source>
        <dbReference type="PROSITE" id="PS50109"/>
    </source>
</evidence>
<keyword evidence="8 15" id="KW-0812">Transmembrane</keyword>
<keyword evidence="11 18" id="KW-0067">ATP-binding</keyword>
<keyword evidence="14 15" id="KW-0472">Membrane</keyword>
<keyword evidence="19" id="KW-1185">Reference proteome</keyword>
<dbReference type="Gene3D" id="1.10.287.130">
    <property type="match status" value="1"/>
</dbReference>
<feature type="domain" description="HAMP" evidence="17">
    <location>
        <begin position="190"/>
        <end position="243"/>
    </location>
</feature>
<dbReference type="PROSITE" id="PS50885">
    <property type="entry name" value="HAMP"/>
    <property type="match status" value="1"/>
</dbReference>
<evidence type="ECO:0000256" key="12">
    <source>
        <dbReference type="ARBA" id="ARBA00022989"/>
    </source>
</evidence>
<keyword evidence="10" id="KW-0418">Kinase</keyword>
<dbReference type="InterPro" id="IPR036097">
    <property type="entry name" value="HisK_dim/P_sf"/>
</dbReference>
<keyword evidence="5" id="KW-1003">Cell membrane</keyword>
<dbReference type="PANTHER" id="PTHR45528">
    <property type="entry name" value="SENSOR HISTIDINE KINASE CPXA"/>
    <property type="match status" value="1"/>
</dbReference>
<comment type="subcellular location">
    <subcellularLocation>
        <location evidence="2">Cell membrane</location>
        <topology evidence="2">Multi-pass membrane protein</topology>
    </subcellularLocation>
</comment>
<evidence type="ECO:0000256" key="1">
    <source>
        <dbReference type="ARBA" id="ARBA00000085"/>
    </source>
</evidence>
<dbReference type="PRINTS" id="PR00344">
    <property type="entry name" value="BCTRLSENSOR"/>
</dbReference>
<dbReference type="GO" id="GO:0005524">
    <property type="term" value="F:ATP binding"/>
    <property type="evidence" value="ECO:0007669"/>
    <property type="project" value="UniProtKB-KW"/>
</dbReference>
<dbReference type="InterPro" id="IPR003661">
    <property type="entry name" value="HisK_dim/P_dom"/>
</dbReference>
<dbReference type="Pfam" id="PF02518">
    <property type="entry name" value="HATPase_c"/>
    <property type="match status" value="1"/>
</dbReference>
<organism evidence="18 19">
    <name type="scientific">Ectobacillus funiculus</name>
    <dbReference type="NCBI Taxonomy" id="137993"/>
    <lineage>
        <taxon>Bacteria</taxon>
        <taxon>Bacillati</taxon>
        <taxon>Bacillota</taxon>
        <taxon>Bacilli</taxon>
        <taxon>Bacillales</taxon>
        <taxon>Bacillaceae</taxon>
        <taxon>Ectobacillus</taxon>
    </lineage>
</organism>
<evidence type="ECO:0000256" key="11">
    <source>
        <dbReference type="ARBA" id="ARBA00022840"/>
    </source>
</evidence>
<feature type="domain" description="Histidine kinase" evidence="16">
    <location>
        <begin position="251"/>
        <end position="467"/>
    </location>
</feature>
<evidence type="ECO:0000256" key="10">
    <source>
        <dbReference type="ARBA" id="ARBA00022777"/>
    </source>
</evidence>
<evidence type="ECO:0000256" key="9">
    <source>
        <dbReference type="ARBA" id="ARBA00022741"/>
    </source>
</evidence>
<evidence type="ECO:0000256" key="14">
    <source>
        <dbReference type="ARBA" id="ARBA00023136"/>
    </source>
</evidence>
<dbReference type="Gene3D" id="3.30.565.10">
    <property type="entry name" value="Histidine kinase-like ATPase, C-terminal domain"/>
    <property type="match status" value="1"/>
</dbReference>
<evidence type="ECO:0000256" key="13">
    <source>
        <dbReference type="ARBA" id="ARBA00023012"/>
    </source>
</evidence>
<name>A0ABV5W8X7_9BACI</name>
<dbReference type="PROSITE" id="PS50109">
    <property type="entry name" value="HIS_KIN"/>
    <property type="match status" value="1"/>
</dbReference>
<dbReference type="InterPro" id="IPR036890">
    <property type="entry name" value="HATPase_C_sf"/>
</dbReference>
<feature type="transmembrane region" description="Helical" evidence="15">
    <location>
        <begin position="166"/>
        <end position="189"/>
    </location>
</feature>
<sequence>MIRIQKALRNLPIRWKLTLWSTFLIFILFASSNLLQYVVINRWTMGYEKQQLDLYMTEVRTYLTDPKTAFSVNNVADSQEFLASVNVKHQLIRILDAHGRVLASVSRDIPENWIKPKSVSSVEYVTKRHWENQILIARAPVATQSFTGTIEIIRNTEIFDKFIDTVFLVMLVAGVGGLILSFLGGTIIAKQLLTKVQIITDTMHRIRQNGLMERVPVSKNNDELAKLGILFNELMNDMEQSFMQQKQFVEDASHELRTPLAIIQGHLSMLNRWGKNDSIVLEKSLQASLKEVERLNGLVAELLELSRAESDQTKVAIEPACVDETIERAAKNFQVLHPTVSFSKQLKAEGATIHMSARHLEQVIVILLDNAVKYSRAGQQLVRIESLLKEGNVHIRVSDKGIGIPAADLPFVLNRFYRVDKARTRKQGGNGLGLAIAKRLVNKYGGHIALDSVEGEGTTVSLSFPIL</sequence>
<evidence type="ECO:0000256" key="4">
    <source>
        <dbReference type="ARBA" id="ARBA00015735"/>
    </source>
</evidence>
<dbReference type="InterPro" id="IPR003660">
    <property type="entry name" value="HAMP_dom"/>
</dbReference>
<evidence type="ECO:0000256" key="6">
    <source>
        <dbReference type="ARBA" id="ARBA00022553"/>
    </source>
</evidence>
<dbReference type="InterPro" id="IPR005467">
    <property type="entry name" value="His_kinase_dom"/>
</dbReference>
<evidence type="ECO:0000256" key="8">
    <source>
        <dbReference type="ARBA" id="ARBA00022692"/>
    </source>
</evidence>
<accession>A0ABV5W8X7</accession>
<reference evidence="18 19" key="1">
    <citation type="submission" date="2024-09" db="EMBL/GenBank/DDBJ databases">
        <authorList>
            <person name="Sun Q."/>
            <person name="Mori K."/>
        </authorList>
    </citation>
    <scope>NUCLEOTIDE SEQUENCE [LARGE SCALE GENOMIC DNA]</scope>
    <source>
        <strain evidence="18 19">JCM 11201</strain>
    </source>
</reference>
<dbReference type="SUPFAM" id="SSF55874">
    <property type="entry name" value="ATPase domain of HSP90 chaperone/DNA topoisomerase II/histidine kinase"/>
    <property type="match status" value="1"/>
</dbReference>
<evidence type="ECO:0000259" key="17">
    <source>
        <dbReference type="PROSITE" id="PS50885"/>
    </source>
</evidence>
<dbReference type="PANTHER" id="PTHR45528:SF12">
    <property type="entry name" value="SENSOR HISTIDINE KINASE ARSS"/>
    <property type="match status" value="1"/>
</dbReference>
<evidence type="ECO:0000256" key="7">
    <source>
        <dbReference type="ARBA" id="ARBA00022679"/>
    </source>
</evidence>
<dbReference type="InterPro" id="IPR041610">
    <property type="entry name" value="ArlS_N"/>
</dbReference>
<gene>
    <name evidence="18" type="ORF">ACFFMS_00500</name>
</gene>
<keyword evidence="6" id="KW-0597">Phosphoprotein</keyword>
<dbReference type="EMBL" id="JBHMAF010000003">
    <property type="protein sequence ID" value="MFB9757036.1"/>
    <property type="molecule type" value="Genomic_DNA"/>
</dbReference>
<dbReference type="InterPro" id="IPR050398">
    <property type="entry name" value="HssS/ArlS-like"/>
</dbReference>
<comment type="catalytic activity">
    <reaction evidence="1">
        <text>ATP + protein L-histidine = ADP + protein N-phospho-L-histidine.</text>
        <dbReference type="EC" id="2.7.13.3"/>
    </reaction>
</comment>
<proteinExistence type="predicted"/>
<evidence type="ECO:0000256" key="15">
    <source>
        <dbReference type="SAM" id="Phobius"/>
    </source>
</evidence>
<evidence type="ECO:0000256" key="3">
    <source>
        <dbReference type="ARBA" id="ARBA00012438"/>
    </source>
</evidence>
<keyword evidence="13" id="KW-0902">Two-component regulatory system</keyword>
<dbReference type="SUPFAM" id="SSF47384">
    <property type="entry name" value="Homodimeric domain of signal transducing histidine kinase"/>
    <property type="match status" value="1"/>
</dbReference>
<dbReference type="InterPro" id="IPR003594">
    <property type="entry name" value="HATPase_dom"/>
</dbReference>
<dbReference type="Pfam" id="PF00512">
    <property type="entry name" value="HisKA"/>
    <property type="match status" value="1"/>
</dbReference>